<proteinExistence type="predicted"/>
<accession>M2ZR30</accession>
<evidence type="ECO:0000256" key="1">
    <source>
        <dbReference type="SAM" id="MobiDB-lite"/>
    </source>
</evidence>
<comment type="caution">
    <text evidence="4">The sequence shown here is derived from an EMBL/GenBank/DDBJ whole genome shotgun (WGS) entry which is preliminary data.</text>
</comment>
<keyword evidence="2" id="KW-1133">Transmembrane helix</keyword>
<feature type="transmembrane region" description="Helical" evidence="2">
    <location>
        <begin position="178"/>
        <end position="200"/>
    </location>
</feature>
<gene>
    <name evidence="4" type="ORF">G352_15715</name>
</gene>
<feature type="domain" description="DUF4333" evidence="3">
    <location>
        <begin position="194"/>
        <end position="267"/>
    </location>
</feature>
<dbReference type="AlphaFoldDB" id="M2ZR30"/>
<organism evidence="4 5">
    <name type="scientific">Rhodococcus ruber BKS 20-38</name>
    <dbReference type="NCBI Taxonomy" id="1278076"/>
    <lineage>
        <taxon>Bacteria</taxon>
        <taxon>Bacillati</taxon>
        <taxon>Actinomycetota</taxon>
        <taxon>Actinomycetes</taxon>
        <taxon>Mycobacteriales</taxon>
        <taxon>Nocardiaceae</taxon>
        <taxon>Rhodococcus</taxon>
    </lineage>
</organism>
<dbReference type="RefSeq" id="WP_003937222.1">
    <property type="nucleotide sequence ID" value="NZ_AOEX01000049.1"/>
</dbReference>
<feature type="region of interest" description="Disordered" evidence="1">
    <location>
        <begin position="1"/>
        <end position="169"/>
    </location>
</feature>
<evidence type="ECO:0000259" key="3">
    <source>
        <dbReference type="Pfam" id="PF14230"/>
    </source>
</evidence>
<name>M2ZR30_9NOCA</name>
<feature type="compositionally biased region" description="Basic and acidic residues" evidence="1">
    <location>
        <begin position="1"/>
        <end position="14"/>
    </location>
</feature>
<dbReference type="Pfam" id="PF14230">
    <property type="entry name" value="DUF4333"/>
    <property type="match status" value="1"/>
</dbReference>
<keyword evidence="5" id="KW-1185">Reference proteome</keyword>
<feature type="compositionally biased region" description="Polar residues" evidence="1">
    <location>
        <begin position="36"/>
        <end position="51"/>
    </location>
</feature>
<evidence type="ECO:0000313" key="5">
    <source>
        <dbReference type="Proteomes" id="UP000011731"/>
    </source>
</evidence>
<dbReference type="InterPro" id="IPR025637">
    <property type="entry name" value="DUF4333"/>
</dbReference>
<dbReference type="Proteomes" id="UP000011731">
    <property type="component" value="Unassembled WGS sequence"/>
</dbReference>
<dbReference type="EMBL" id="AOEX01000049">
    <property type="protein sequence ID" value="EME62799.1"/>
    <property type="molecule type" value="Genomic_DNA"/>
</dbReference>
<protein>
    <recommendedName>
        <fullName evidence="3">DUF4333 domain-containing protein</fullName>
    </recommendedName>
</protein>
<feature type="compositionally biased region" description="Low complexity" evidence="1">
    <location>
        <begin position="52"/>
        <end position="158"/>
    </location>
</feature>
<dbReference type="PATRIC" id="fig|1278076.4.peg.3251"/>
<keyword evidence="2" id="KW-0812">Transmembrane</keyword>
<keyword evidence="2" id="KW-0472">Membrane</keyword>
<reference evidence="4 5" key="1">
    <citation type="journal article" date="2013" name="Genome Announc.">
        <title>Draft Genome Sequence of Rhodococcus ruber Strain BKS 20-38.</title>
        <authorList>
            <person name="Bala M."/>
            <person name="Kumar S."/>
            <person name="Raghava G.P."/>
            <person name="Mayilraj S."/>
        </authorList>
    </citation>
    <scope>NUCLEOTIDE SEQUENCE [LARGE SCALE GENOMIC DNA]</scope>
    <source>
        <strain evidence="4 5">BKS 20-38</strain>
    </source>
</reference>
<evidence type="ECO:0000256" key="2">
    <source>
        <dbReference type="SAM" id="Phobius"/>
    </source>
</evidence>
<evidence type="ECO:0000313" key="4">
    <source>
        <dbReference type="EMBL" id="EME62799.1"/>
    </source>
</evidence>
<sequence>MSGPHDPQDSDDSTKQWAPSPPPSSGAEQGPAPTQAFGTPQQGQAPGQSWAQQGPGQTPQPGQQWGQPQQGQPQQGQWGQQPGQQWGQPQQGQPQQGQWGQQPGQPQQGQWGQQPGQPQQGQWGQQPGQQWGQPQQGQPQQGQWGQQAPGQPPGQQWGATGANQWNAGAPQTKSKTGLIVGLAVAALVLIGAIIGAVLLLGGTDTLDPEAAQAGVEKVLTESYGATDVSDVRCPDGEEVKAGNSFECTLTVDGQFRTVTLTFTDDEGTYEVSRPN</sequence>